<protein>
    <recommendedName>
        <fullName evidence="10">tRNA-dihydrouridine(20/20a) synthase</fullName>
        <ecNumber evidence="10">1.3.1.91</ecNumber>
    </recommendedName>
    <alternativeName>
        <fullName evidence="10">U20-specific dihydrouridine synthase</fullName>
        <shortName evidence="10">U20-specific Dus</shortName>
    </alternativeName>
    <alternativeName>
        <fullName evidence="10">tRNA-dihydrouridine synthase A</fullName>
    </alternativeName>
</protein>
<comment type="catalytic activity">
    <reaction evidence="10">
        <text>5,6-dihydrouridine(20a) in tRNA + NAD(+) = uridine(20a) in tRNA + NADH + H(+)</text>
        <dbReference type="Rhea" id="RHEA:53348"/>
        <dbReference type="Rhea" id="RHEA-COMP:13535"/>
        <dbReference type="Rhea" id="RHEA-COMP:13536"/>
        <dbReference type="ChEBI" id="CHEBI:15378"/>
        <dbReference type="ChEBI" id="CHEBI:57540"/>
        <dbReference type="ChEBI" id="CHEBI:57945"/>
        <dbReference type="ChEBI" id="CHEBI:65315"/>
        <dbReference type="ChEBI" id="CHEBI:74443"/>
    </reaction>
</comment>
<dbReference type="PANTHER" id="PTHR42907">
    <property type="entry name" value="FMN-LINKED OXIDOREDUCTASES SUPERFAMILY PROTEIN"/>
    <property type="match status" value="1"/>
</dbReference>
<evidence type="ECO:0000256" key="9">
    <source>
        <dbReference type="ARBA" id="ARBA00058013"/>
    </source>
</evidence>
<gene>
    <name evidence="12" type="primary">dus_1</name>
    <name evidence="10" type="synonym">dusA</name>
    <name evidence="12" type="ORF">NCTC12157_00435</name>
</gene>
<reference evidence="12 13" key="1">
    <citation type="submission" date="2018-06" db="EMBL/GenBank/DDBJ databases">
        <authorList>
            <consortium name="Pathogen Informatics"/>
            <person name="Doyle S."/>
        </authorList>
    </citation>
    <scope>NUCLEOTIDE SEQUENCE [LARGE SCALE GENOMIC DNA]</scope>
    <source>
        <strain evidence="12 13">NCTC12157</strain>
    </source>
</reference>
<dbReference type="CDD" id="cd02801">
    <property type="entry name" value="DUS_like_FMN"/>
    <property type="match status" value="1"/>
</dbReference>
<evidence type="ECO:0000256" key="8">
    <source>
        <dbReference type="ARBA" id="ARBA00023002"/>
    </source>
</evidence>
<keyword evidence="6 10" id="KW-0521">NADP</keyword>
<evidence type="ECO:0000256" key="10">
    <source>
        <dbReference type="HAMAP-Rule" id="MF_02041"/>
    </source>
</evidence>
<dbReference type="EC" id="1.3.1.91" evidence="10"/>
<evidence type="ECO:0000256" key="3">
    <source>
        <dbReference type="ARBA" id="ARBA00022630"/>
    </source>
</evidence>
<keyword evidence="8 10" id="KW-0560">Oxidoreductase</keyword>
<comment type="similarity">
    <text evidence="10">Belongs to the Dus family. DusA subfamily.</text>
</comment>
<dbReference type="SUPFAM" id="SSF51395">
    <property type="entry name" value="FMN-linked oxidoreductases"/>
    <property type="match status" value="1"/>
</dbReference>
<dbReference type="Gene3D" id="1.20.120.1460">
    <property type="match status" value="1"/>
</dbReference>
<evidence type="ECO:0000256" key="4">
    <source>
        <dbReference type="ARBA" id="ARBA00022643"/>
    </source>
</evidence>
<dbReference type="Pfam" id="PF01207">
    <property type="entry name" value="Dus"/>
    <property type="match status" value="1"/>
</dbReference>
<organism evidence="12 13">
    <name type="scientific">Ewingella americana</name>
    <dbReference type="NCBI Taxonomy" id="41202"/>
    <lineage>
        <taxon>Bacteria</taxon>
        <taxon>Pseudomonadati</taxon>
        <taxon>Pseudomonadota</taxon>
        <taxon>Gammaproteobacteria</taxon>
        <taxon>Enterobacterales</taxon>
        <taxon>Yersiniaceae</taxon>
        <taxon>Ewingella</taxon>
    </lineage>
</organism>
<dbReference type="PROSITE" id="PS01136">
    <property type="entry name" value="UPF0034"/>
    <property type="match status" value="1"/>
</dbReference>
<evidence type="ECO:0000256" key="1">
    <source>
        <dbReference type="ARBA" id="ARBA00001917"/>
    </source>
</evidence>
<feature type="binding site" evidence="10">
    <location>
        <begin position="253"/>
        <end position="255"/>
    </location>
    <ligand>
        <name>FMN</name>
        <dbReference type="ChEBI" id="CHEBI:58210"/>
    </ligand>
</feature>
<evidence type="ECO:0000313" key="13">
    <source>
        <dbReference type="Proteomes" id="UP000254304"/>
    </source>
</evidence>
<dbReference type="InterPro" id="IPR035587">
    <property type="entry name" value="DUS-like_FMN-bd"/>
</dbReference>
<feature type="binding site" evidence="10">
    <location>
        <position position="111"/>
    </location>
    <ligand>
        <name>FMN</name>
        <dbReference type="ChEBI" id="CHEBI:58210"/>
    </ligand>
</feature>
<keyword evidence="7 10" id="KW-0694">RNA-binding</keyword>
<dbReference type="GO" id="GO:0010181">
    <property type="term" value="F:FMN binding"/>
    <property type="evidence" value="ECO:0007669"/>
    <property type="project" value="UniProtKB-UniRule"/>
</dbReference>
<dbReference type="HAMAP" id="MF_02041">
    <property type="entry name" value="DusA_subfam"/>
    <property type="match status" value="1"/>
</dbReference>
<comment type="caution">
    <text evidence="10">Lacks conserved residue(s) required for the propagation of feature annotation.</text>
</comment>
<dbReference type="InterPro" id="IPR018517">
    <property type="entry name" value="tRNA_hU_synthase_CS"/>
</dbReference>
<feature type="binding site" evidence="10">
    <location>
        <position position="180"/>
    </location>
    <ligand>
        <name>FMN</name>
        <dbReference type="ChEBI" id="CHEBI:58210"/>
    </ligand>
</feature>
<dbReference type="EMBL" id="UGGO01000001">
    <property type="protein sequence ID" value="STQ42769.1"/>
    <property type="molecule type" value="Genomic_DNA"/>
</dbReference>
<comment type="function">
    <text evidence="9 10">Catalyzes the synthesis of 5,6-dihydrouridine (D), a modified base found in the D-loop of most tRNAs, via the reduction of the C5-C6 double bond in target uridines. Specifically modifies U20 and U20a in tRNAs.</text>
</comment>
<evidence type="ECO:0000256" key="7">
    <source>
        <dbReference type="ARBA" id="ARBA00022884"/>
    </source>
</evidence>
<dbReference type="AlphaFoldDB" id="A0A377N7T4"/>
<feature type="binding site" evidence="10">
    <location>
        <position position="213"/>
    </location>
    <ligand>
        <name>FMN</name>
        <dbReference type="ChEBI" id="CHEBI:58210"/>
    </ligand>
</feature>
<dbReference type="GO" id="GO:0000049">
    <property type="term" value="F:tRNA binding"/>
    <property type="evidence" value="ECO:0007669"/>
    <property type="project" value="UniProtKB-UniRule"/>
</dbReference>
<feature type="site" description="Interacts with tRNA; defines subfamily-specific binding signature" evidence="10">
    <location>
        <position position="344"/>
    </location>
</feature>
<dbReference type="GO" id="GO:0102266">
    <property type="term" value="F:tRNA-dihydrouridine20a synthase activity"/>
    <property type="evidence" value="ECO:0007669"/>
    <property type="project" value="RHEA"/>
</dbReference>
<dbReference type="PANTHER" id="PTHR42907:SF1">
    <property type="entry name" value="FMN-LINKED OXIDOREDUCTASES SUPERFAMILY PROTEIN"/>
    <property type="match status" value="1"/>
</dbReference>
<dbReference type="NCBIfam" id="NF008774">
    <property type="entry name" value="PRK11815.1"/>
    <property type="match status" value="1"/>
</dbReference>
<keyword evidence="2 10" id="KW-0820">tRNA-binding</keyword>
<accession>A0A377N7T4</accession>
<keyword evidence="5 10" id="KW-0819">tRNA processing</keyword>
<dbReference type="FunFam" id="1.20.120.1460:FF:000001">
    <property type="entry name" value="tRNA-dihydrouridine(20/20a) synthase"/>
    <property type="match status" value="1"/>
</dbReference>
<feature type="site" description="Interacts with tRNA" evidence="10">
    <location>
        <position position="228"/>
    </location>
</feature>
<feature type="active site" description="Proton donor" evidence="10">
    <location>
        <position position="141"/>
    </location>
</feature>
<dbReference type="InterPro" id="IPR013785">
    <property type="entry name" value="Aldolase_TIM"/>
</dbReference>
<name>A0A377N7T4_9GAMM</name>
<feature type="site" description="Interacts with tRNA; defines subfamily-specific binding signature" evidence="10">
    <location>
        <position position="225"/>
    </location>
</feature>
<dbReference type="Proteomes" id="UP000254304">
    <property type="component" value="Unassembled WGS sequence"/>
</dbReference>
<comment type="cofactor">
    <cofactor evidence="1 10">
        <name>FMN</name>
        <dbReference type="ChEBI" id="CHEBI:58210"/>
    </cofactor>
</comment>
<dbReference type="FunFam" id="3.20.20.70:FF:000083">
    <property type="entry name" value="tRNA-dihydrouridine(20/20a) synthase"/>
    <property type="match status" value="1"/>
</dbReference>
<evidence type="ECO:0000256" key="6">
    <source>
        <dbReference type="ARBA" id="ARBA00022857"/>
    </source>
</evidence>
<proteinExistence type="inferred from homology"/>
<evidence type="ECO:0000256" key="5">
    <source>
        <dbReference type="ARBA" id="ARBA00022694"/>
    </source>
</evidence>
<evidence type="ECO:0000256" key="2">
    <source>
        <dbReference type="ARBA" id="ARBA00022555"/>
    </source>
</evidence>
<feature type="site" description="Interacts with tRNA; defines subfamily-specific binding signature" evidence="10">
    <location>
        <position position="341"/>
    </location>
</feature>
<feature type="domain" description="DUS-like FMN-binding" evidence="11">
    <location>
        <begin position="66"/>
        <end position="366"/>
    </location>
</feature>
<feature type="binding site" evidence="10">
    <location>
        <begin position="275"/>
        <end position="276"/>
    </location>
    <ligand>
        <name>FMN</name>
        <dbReference type="ChEBI" id="CHEBI:58210"/>
    </ligand>
</feature>
<evidence type="ECO:0000313" key="12">
    <source>
        <dbReference type="EMBL" id="STQ42769.1"/>
    </source>
</evidence>
<feature type="site" description="Interacts with tRNA" evidence="10">
    <location>
        <position position="138"/>
    </location>
</feature>
<evidence type="ECO:0000259" key="11">
    <source>
        <dbReference type="Pfam" id="PF01207"/>
    </source>
</evidence>
<keyword evidence="3 10" id="KW-0285">Flavoprotein</keyword>
<dbReference type="GO" id="GO:0050660">
    <property type="term" value="F:flavin adenine dinucleotide binding"/>
    <property type="evidence" value="ECO:0007669"/>
    <property type="project" value="InterPro"/>
</dbReference>
<dbReference type="InterPro" id="IPR004653">
    <property type="entry name" value="DusA"/>
</dbReference>
<comment type="catalytic activity">
    <reaction evidence="10">
        <text>5,6-dihydrouridine(20a) in tRNA + NADP(+) = uridine(20a) in tRNA + NADPH + H(+)</text>
        <dbReference type="Rhea" id="RHEA:53344"/>
        <dbReference type="Rhea" id="RHEA-COMP:13535"/>
        <dbReference type="Rhea" id="RHEA-COMP:13536"/>
        <dbReference type="ChEBI" id="CHEBI:15378"/>
        <dbReference type="ChEBI" id="CHEBI:57783"/>
        <dbReference type="ChEBI" id="CHEBI:58349"/>
        <dbReference type="ChEBI" id="CHEBI:65315"/>
        <dbReference type="ChEBI" id="CHEBI:74443"/>
    </reaction>
</comment>
<dbReference type="GO" id="GO:0102264">
    <property type="term" value="F:tRNA-dihydrouridine20 synthase activity"/>
    <property type="evidence" value="ECO:0007669"/>
    <property type="project" value="UniProtKB-EC"/>
</dbReference>
<sequence>MRCRISVLWYNLRFHSFGWLGPKERPNTFSESQVDVRNSKRHISNQRQALLRSTFFRRADARLDRSSLRHFHRLMTGQTLLYTEMVTTGAIIHGKGDYLGFGDAEHPVALQLGGSNPADLATCAKLAEQRGYDEINLNVGCPSDRVQNGMFGACLMAQASLVADCIKAMRDVVSIPVTVKTRIGIDEQDSYEFLCDFVQQVSEKGGCDTFIIHARKAWLSGLSPKENREIPPLDYPRVYQLKKDFSHLTMAINGGIKTLEEAKAHLQHMDGVMVGREAYQNPGMLLNVDRELFGSEAPLRTAPEVIRSMYPYIEAELAKGTYLGHMTRHILGIFQSVPGARQWRRHLSENAHKPGSGIEVVEQALQLVTQPHAALSQA</sequence>
<comment type="catalytic activity">
    <reaction evidence="10">
        <text>5,6-dihydrouridine(20) in tRNA + NADP(+) = uridine(20) in tRNA + NADPH + H(+)</text>
        <dbReference type="Rhea" id="RHEA:53336"/>
        <dbReference type="Rhea" id="RHEA-COMP:13533"/>
        <dbReference type="Rhea" id="RHEA-COMP:13534"/>
        <dbReference type="ChEBI" id="CHEBI:15378"/>
        <dbReference type="ChEBI" id="CHEBI:57783"/>
        <dbReference type="ChEBI" id="CHEBI:58349"/>
        <dbReference type="ChEBI" id="CHEBI:65315"/>
        <dbReference type="ChEBI" id="CHEBI:74443"/>
        <dbReference type="EC" id="1.3.1.91"/>
    </reaction>
</comment>
<dbReference type="Gene3D" id="3.20.20.70">
    <property type="entry name" value="Aldolase class I"/>
    <property type="match status" value="1"/>
</dbReference>
<keyword evidence="4 10" id="KW-0288">FMN</keyword>
<comment type="catalytic activity">
    <reaction evidence="10">
        <text>5,6-dihydrouridine(20) in tRNA + NAD(+) = uridine(20) in tRNA + NADH + H(+)</text>
        <dbReference type="Rhea" id="RHEA:53340"/>
        <dbReference type="Rhea" id="RHEA-COMP:13533"/>
        <dbReference type="Rhea" id="RHEA-COMP:13534"/>
        <dbReference type="ChEBI" id="CHEBI:15378"/>
        <dbReference type="ChEBI" id="CHEBI:57540"/>
        <dbReference type="ChEBI" id="CHEBI:57945"/>
        <dbReference type="ChEBI" id="CHEBI:65315"/>
        <dbReference type="ChEBI" id="CHEBI:74443"/>
        <dbReference type="EC" id="1.3.1.91"/>
    </reaction>
</comment>
<dbReference type="NCBIfam" id="TIGR00742">
    <property type="entry name" value="yjbN"/>
    <property type="match status" value="1"/>
</dbReference>